<comment type="similarity">
    <text evidence="1">Belongs to the glycosyl hydrolase 43 family.</text>
</comment>
<dbReference type="InterPro" id="IPR013783">
    <property type="entry name" value="Ig-like_fold"/>
</dbReference>
<feature type="domain" description="F5/8 type C" evidence="4">
    <location>
        <begin position="352"/>
        <end position="513"/>
    </location>
</feature>
<dbReference type="InterPro" id="IPR036116">
    <property type="entry name" value="FN3_sf"/>
</dbReference>
<keyword evidence="2 5" id="KW-0378">Hydrolase</keyword>
<evidence type="ECO:0000256" key="2">
    <source>
        <dbReference type="ARBA" id="ARBA00022801"/>
    </source>
</evidence>
<dbReference type="PATRIC" id="fig|1550024.3.peg.3018"/>
<keyword evidence="6" id="KW-1185">Reference proteome</keyword>
<proteinExistence type="inferred from homology"/>
<dbReference type="RefSeq" id="WP_050005855.1">
    <property type="nucleotide sequence ID" value="NZ_JXXK01000020.1"/>
</dbReference>
<dbReference type="PANTHER" id="PTHR42812:SF14">
    <property type="entry name" value="SECRETED PROTEIN"/>
    <property type="match status" value="1"/>
</dbReference>
<dbReference type="SUPFAM" id="SSF49785">
    <property type="entry name" value="Galactose-binding domain-like"/>
    <property type="match status" value="1"/>
</dbReference>
<dbReference type="InterPro" id="IPR051795">
    <property type="entry name" value="Glycosyl_Hydrlase_43"/>
</dbReference>
<keyword evidence="5" id="KW-0858">Xylan degradation</keyword>
<dbReference type="InterPro" id="IPR023296">
    <property type="entry name" value="Glyco_hydro_beta-prop_sf"/>
</dbReference>
<keyword evidence="5" id="KW-0119">Carbohydrate metabolism</keyword>
<evidence type="ECO:0000256" key="1">
    <source>
        <dbReference type="ARBA" id="ARBA00009865"/>
    </source>
</evidence>
<evidence type="ECO:0000256" key="3">
    <source>
        <dbReference type="ARBA" id="ARBA00023295"/>
    </source>
</evidence>
<dbReference type="PANTHER" id="PTHR42812">
    <property type="entry name" value="BETA-XYLOSIDASE"/>
    <property type="match status" value="1"/>
</dbReference>
<dbReference type="PROSITE" id="PS50022">
    <property type="entry name" value="FA58C_3"/>
    <property type="match status" value="1"/>
</dbReference>
<sequence length="601" mass="67955">MKTYCNPLDLPYRYQHMHEKNRRYAFREGADPTLVLFKGTYYLFVSMSAGFFYSQDLLRWNFHPDPDLEIYDYAPDVREIDGWLYFCASSRSKNCPILRSDDPLHRKFEQVGAPFPFWDPNLFLDDDGRLYLYWGCTNIDPIWGVELDRHTLEPVGEKTALIRGNPDCLGYERPGENGVVDRKSSVVYQQLAPLFDPVAKKVRLPAGMQVPGGYTEEAMTRMFLSVGAPYIEGAYMTKYQGRYYLQYACPGTQYNIYADGVYVGESPLGPFVRQHSNPFSSVPGGFATGAGHGSTVQDRYGNWWHAATMRISVNHDFERRVGLFPAGFDDDGVLFCNQNFACYPRRIPAGRFDPAALGPAWMLLSYGKRAFASSTEQGSDPARAVDEDIRTWWSAADAAPGQWLAVDLGREMDVRAVQINLADQNLAVAFPDESYGDEQRIRHIELEPQPSRYTLEISDDGRAWTLLETVDKECSNGYYEYENGMRARYVRIVGKTLPYGQPLRVSGLRVFGNGGGQKPAPAKARAVRLDEQDARVRWEPVPGAQGCNVRYGIAPDKLYQSWLVYGGNEVTICTLTEGQEYYLAVDAFNENGIAFGEVFRL</sequence>
<dbReference type="Gene3D" id="2.60.120.260">
    <property type="entry name" value="Galactose-binding domain-like"/>
    <property type="match status" value="1"/>
</dbReference>
<dbReference type="GO" id="GO:0004553">
    <property type="term" value="F:hydrolase activity, hydrolyzing O-glycosyl compounds"/>
    <property type="evidence" value="ECO:0007669"/>
    <property type="project" value="InterPro"/>
</dbReference>
<dbReference type="InterPro" id="IPR008979">
    <property type="entry name" value="Galactose-bd-like_sf"/>
</dbReference>
<name>A0A0D8IX88_9FIRM</name>
<dbReference type="GO" id="GO:0045493">
    <property type="term" value="P:xylan catabolic process"/>
    <property type="evidence" value="ECO:0007669"/>
    <property type="project" value="UniProtKB-KW"/>
</dbReference>
<protein>
    <submittedName>
        <fullName evidence="5">1,4-beta-xylanase</fullName>
    </submittedName>
</protein>
<dbReference type="Gene3D" id="2.115.10.20">
    <property type="entry name" value="Glycosyl hydrolase domain, family 43"/>
    <property type="match status" value="1"/>
</dbReference>
<dbReference type="CDD" id="cd08982">
    <property type="entry name" value="GH43-like"/>
    <property type="match status" value="1"/>
</dbReference>
<dbReference type="GeneID" id="42857536"/>
<keyword evidence="5" id="KW-0624">Polysaccharide degradation</keyword>
<dbReference type="SUPFAM" id="SSF75005">
    <property type="entry name" value="Arabinanase/levansucrase/invertase"/>
    <property type="match status" value="1"/>
</dbReference>
<dbReference type="AlphaFoldDB" id="A0A0D8IX88"/>
<dbReference type="Pfam" id="PF04616">
    <property type="entry name" value="Glyco_hydro_43"/>
    <property type="match status" value="2"/>
</dbReference>
<evidence type="ECO:0000259" key="4">
    <source>
        <dbReference type="PROSITE" id="PS50022"/>
    </source>
</evidence>
<dbReference type="SUPFAM" id="SSF49265">
    <property type="entry name" value="Fibronectin type III"/>
    <property type="match status" value="1"/>
</dbReference>
<dbReference type="EMBL" id="JXXK01000020">
    <property type="protein sequence ID" value="KJF39277.1"/>
    <property type="molecule type" value="Genomic_DNA"/>
</dbReference>
<dbReference type="InterPro" id="IPR000421">
    <property type="entry name" value="FA58C"/>
</dbReference>
<dbReference type="Proteomes" id="UP000032483">
    <property type="component" value="Unassembled WGS sequence"/>
</dbReference>
<keyword evidence="3 5" id="KW-0326">Glycosidase</keyword>
<evidence type="ECO:0000313" key="5">
    <source>
        <dbReference type="EMBL" id="KJF39277.1"/>
    </source>
</evidence>
<dbReference type="Gene3D" id="2.60.40.10">
    <property type="entry name" value="Immunoglobulins"/>
    <property type="match status" value="1"/>
</dbReference>
<organism evidence="5 6">
    <name type="scientific">Ruthenibacterium lactatiformans</name>
    <dbReference type="NCBI Taxonomy" id="1550024"/>
    <lineage>
        <taxon>Bacteria</taxon>
        <taxon>Bacillati</taxon>
        <taxon>Bacillota</taxon>
        <taxon>Clostridia</taxon>
        <taxon>Eubacteriales</taxon>
        <taxon>Oscillospiraceae</taxon>
        <taxon>Ruthenibacterium</taxon>
    </lineage>
</organism>
<accession>A0A0D8IX88</accession>
<comment type="caution">
    <text evidence="5">The sequence shown here is derived from an EMBL/GenBank/DDBJ whole genome shotgun (WGS) entry which is preliminary data.</text>
</comment>
<reference evidence="5" key="1">
    <citation type="submission" date="2015-02" db="EMBL/GenBank/DDBJ databases">
        <title>A novel member of the family Ruminococcaceae isolated from human feces.</title>
        <authorList>
            <person name="Shkoporov A.N."/>
            <person name="Chaplin A.V."/>
            <person name="Motuzova O.V."/>
            <person name="Kafarskaia L.I."/>
            <person name="Khokhlova E.V."/>
            <person name="Efimov B.A."/>
        </authorList>
    </citation>
    <scope>NUCLEOTIDE SEQUENCE [LARGE SCALE GENOMIC DNA]</scope>
    <source>
        <strain evidence="5">585-1</strain>
    </source>
</reference>
<gene>
    <name evidence="5" type="ORF">TQ39_13235</name>
</gene>
<dbReference type="InterPro" id="IPR006710">
    <property type="entry name" value="Glyco_hydro_43"/>
</dbReference>
<dbReference type="Pfam" id="PF22633">
    <property type="entry name" value="F5_F8_type_C_2"/>
    <property type="match status" value="1"/>
</dbReference>
<evidence type="ECO:0000313" key="6">
    <source>
        <dbReference type="Proteomes" id="UP000032483"/>
    </source>
</evidence>